<comment type="similarity">
    <text evidence="7">Belongs to the binding-protein-dependent transport system permease family.</text>
</comment>
<keyword evidence="4 7" id="KW-0812">Transmembrane</keyword>
<dbReference type="GO" id="GO:0005886">
    <property type="term" value="C:plasma membrane"/>
    <property type="evidence" value="ECO:0007669"/>
    <property type="project" value="UniProtKB-SubCell"/>
</dbReference>
<dbReference type="CDD" id="cd06261">
    <property type="entry name" value="TM_PBP2"/>
    <property type="match status" value="1"/>
</dbReference>
<comment type="caution">
    <text evidence="9">The sequence shown here is derived from an EMBL/GenBank/DDBJ whole genome shotgun (WGS) entry which is preliminary data.</text>
</comment>
<dbReference type="Gene3D" id="1.10.3720.10">
    <property type="entry name" value="MetI-like"/>
    <property type="match status" value="1"/>
</dbReference>
<dbReference type="GO" id="GO:0055085">
    <property type="term" value="P:transmembrane transport"/>
    <property type="evidence" value="ECO:0007669"/>
    <property type="project" value="InterPro"/>
</dbReference>
<sequence length="288" mass="32883">MSLPGIILLFIFAYLPMLGIVIAFKDYRFNLGILGSEWVGLENFRFLFGTDAAFRITRNTLLMNVLFISTTTACALVVAILMNEAYRSRMSKYYQTMLFFPYFISWVIVSYFVFAFLNGQTGLINRWIDALELDRIAWYRSPQYWPAILVFANLWNGIGFSSIIYLAGILGISPELFEAAKIDGAGKLQQIRFITLPMLYPMIIILTLLAIGRIFHADFGLFFFLPRDNPLLYSTTDVIDTFVYRSLVELGEISMAAAAGFYQSFVGFLLVVGANWVVRRVNEDYALY</sequence>
<dbReference type="PANTHER" id="PTHR43227:SF11">
    <property type="entry name" value="BLL4140 PROTEIN"/>
    <property type="match status" value="1"/>
</dbReference>
<evidence type="ECO:0000259" key="8">
    <source>
        <dbReference type="PROSITE" id="PS50928"/>
    </source>
</evidence>
<feature type="transmembrane region" description="Helical" evidence="7">
    <location>
        <begin position="6"/>
        <end position="24"/>
    </location>
</feature>
<evidence type="ECO:0000256" key="2">
    <source>
        <dbReference type="ARBA" id="ARBA00022448"/>
    </source>
</evidence>
<gene>
    <name evidence="9" type="ORF">F4Y42_05130</name>
</gene>
<evidence type="ECO:0000256" key="3">
    <source>
        <dbReference type="ARBA" id="ARBA00022475"/>
    </source>
</evidence>
<evidence type="ECO:0000256" key="4">
    <source>
        <dbReference type="ARBA" id="ARBA00022692"/>
    </source>
</evidence>
<dbReference type="PROSITE" id="PS50928">
    <property type="entry name" value="ABC_TM1"/>
    <property type="match status" value="1"/>
</dbReference>
<feature type="transmembrane region" description="Helical" evidence="7">
    <location>
        <begin position="93"/>
        <end position="117"/>
    </location>
</feature>
<evidence type="ECO:0000313" key="9">
    <source>
        <dbReference type="EMBL" id="MXY92816.1"/>
    </source>
</evidence>
<keyword evidence="2 7" id="KW-0813">Transport</keyword>
<evidence type="ECO:0000256" key="5">
    <source>
        <dbReference type="ARBA" id="ARBA00022989"/>
    </source>
</evidence>
<comment type="subcellular location">
    <subcellularLocation>
        <location evidence="1 7">Cell membrane</location>
        <topology evidence="1 7">Multi-pass membrane protein</topology>
    </subcellularLocation>
</comment>
<protein>
    <submittedName>
        <fullName evidence="9">Sugar ABC transporter permease</fullName>
    </submittedName>
</protein>
<feature type="transmembrane region" description="Helical" evidence="7">
    <location>
        <begin position="193"/>
        <end position="215"/>
    </location>
</feature>
<reference evidence="9" key="1">
    <citation type="submission" date="2019-09" db="EMBL/GenBank/DDBJ databases">
        <title>Characterisation of the sponge microbiome using genome-centric metagenomics.</title>
        <authorList>
            <person name="Engelberts J.P."/>
            <person name="Robbins S.J."/>
            <person name="De Goeij J.M."/>
            <person name="Aranda M."/>
            <person name="Bell S.C."/>
            <person name="Webster N.S."/>
        </authorList>
    </citation>
    <scope>NUCLEOTIDE SEQUENCE</scope>
    <source>
        <strain evidence="9">SB0664_bin_27</strain>
    </source>
</reference>
<proteinExistence type="inferred from homology"/>
<dbReference type="InterPro" id="IPR035906">
    <property type="entry name" value="MetI-like_sf"/>
</dbReference>
<dbReference type="AlphaFoldDB" id="A0A6B0YP40"/>
<evidence type="ECO:0000256" key="1">
    <source>
        <dbReference type="ARBA" id="ARBA00004651"/>
    </source>
</evidence>
<feature type="domain" description="ABC transmembrane type-1" evidence="8">
    <location>
        <begin position="57"/>
        <end position="274"/>
    </location>
</feature>
<dbReference type="EMBL" id="VXRG01000042">
    <property type="protein sequence ID" value="MXY92816.1"/>
    <property type="molecule type" value="Genomic_DNA"/>
</dbReference>
<dbReference type="PANTHER" id="PTHR43227">
    <property type="entry name" value="BLL4140 PROTEIN"/>
    <property type="match status" value="1"/>
</dbReference>
<feature type="transmembrane region" description="Helical" evidence="7">
    <location>
        <begin position="60"/>
        <end position="81"/>
    </location>
</feature>
<dbReference type="InterPro" id="IPR000515">
    <property type="entry name" value="MetI-like"/>
</dbReference>
<keyword evidence="6 7" id="KW-0472">Membrane</keyword>
<feature type="transmembrane region" description="Helical" evidence="7">
    <location>
        <begin position="144"/>
        <end position="172"/>
    </location>
</feature>
<evidence type="ECO:0000256" key="6">
    <source>
        <dbReference type="ARBA" id="ARBA00023136"/>
    </source>
</evidence>
<dbReference type="Pfam" id="PF00528">
    <property type="entry name" value="BPD_transp_1"/>
    <property type="match status" value="1"/>
</dbReference>
<name>A0A6B0YP40_9CHLR</name>
<keyword evidence="3" id="KW-1003">Cell membrane</keyword>
<feature type="transmembrane region" description="Helical" evidence="7">
    <location>
        <begin position="253"/>
        <end position="278"/>
    </location>
</feature>
<dbReference type="SUPFAM" id="SSF161098">
    <property type="entry name" value="MetI-like"/>
    <property type="match status" value="1"/>
</dbReference>
<keyword evidence="5 7" id="KW-1133">Transmembrane helix</keyword>
<organism evidence="9">
    <name type="scientific">Caldilineaceae bacterium SB0664_bin_27</name>
    <dbReference type="NCBI Taxonomy" id="2605260"/>
    <lineage>
        <taxon>Bacteria</taxon>
        <taxon>Bacillati</taxon>
        <taxon>Chloroflexota</taxon>
        <taxon>Caldilineae</taxon>
        <taxon>Caldilineales</taxon>
        <taxon>Caldilineaceae</taxon>
    </lineage>
</organism>
<dbReference type="InterPro" id="IPR050809">
    <property type="entry name" value="UgpAE/MalFG_permease"/>
</dbReference>
<evidence type="ECO:0000256" key="7">
    <source>
        <dbReference type="RuleBase" id="RU363032"/>
    </source>
</evidence>
<accession>A0A6B0YP40</accession>